<keyword evidence="2" id="KW-1133">Transmembrane helix</keyword>
<keyword evidence="2" id="KW-0472">Membrane</keyword>
<evidence type="ECO:0000313" key="3">
    <source>
        <dbReference type="EnsemblPlants" id="TuG1812G0100004282.01.T01.cds359149"/>
    </source>
</evidence>
<feature type="compositionally biased region" description="Basic and acidic residues" evidence="1">
    <location>
        <begin position="303"/>
        <end position="314"/>
    </location>
</feature>
<proteinExistence type="predicted"/>
<reference evidence="3" key="2">
    <citation type="submission" date="2018-03" db="EMBL/GenBank/DDBJ databases">
        <title>The Triticum urartu genome reveals the dynamic nature of wheat genome evolution.</title>
        <authorList>
            <person name="Ling H."/>
            <person name="Ma B."/>
            <person name="Shi X."/>
            <person name="Liu H."/>
            <person name="Dong L."/>
            <person name="Sun H."/>
            <person name="Cao Y."/>
            <person name="Gao Q."/>
            <person name="Zheng S."/>
            <person name="Li Y."/>
            <person name="Yu Y."/>
            <person name="Du H."/>
            <person name="Qi M."/>
            <person name="Li Y."/>
            <person name="Yu H."/>
            <person name="Cui Y."/>
            <person name="Wang N."/>
            <person name="Chen C."/>
            <person name="Wu H."/>
            <person name="Zhao Y."/>
            <person name="Zhang J."/>
            <person name="Li Y."/>
            <person name="Zhou W."/>
            <person name="Zhang B."/>
            <person name="Hu W."/>
            <person name="Eijk M."/>
            <person name="Tang J."/>
            <person name="Witsenboer H."/>
            <person name="Zhao S."/>
            <person name="Li Z."/>
            <person name="Zhang A."/>
            <person name="Wang D."/>
            <person name="Liang C."/>
        </authorList>
    </citation>
    <scope>NUCLEOTIDE SEQUENCE [LARGE SCALE GENOMIC DNA]</scope>
    <source>
        <strain evidence="3">cv. G1812</strain>
    </source>
</reference>
<organism evidence="3 4">
    <name type="scientific">Triticum urartu</name>
    <name type="common">Red wild einkorn</name>
    <name type="synonym">Crithodium urartu</name>
    <dbReference type="NCBI Taxonomy" id="4572"/>
    <lineage>
        <taxon>Eukaryota</taxon>
        <taxon>Viridiplantae</taxon>
        <taxon>Streptophyta</taxon>
        <taxon>Embryophyta</taxon>
        <taxon>Tracheophyta</taxon>
        <taxon>Spermatophyta</taxon>
        <taxon>Magnoliopsida</taxon>
        <taxon>Liliopsida</taxon>
        <taxon>Poales</taxon>
        <taxon>Poaceae</taxon>
        <taxon>BOP clade</taxon>
        <taxon>Pooideae</taxon>
        <taxon>Triticodae</taxon>
        <taxon>Triticeae</taxon>
        <taxon>Triticinae</taxon>
        <taxon>Triticum</taxon>
    </lineage>
</organism>
<dbReference type="EnsemblPlants" id="TuG1812G0100004282.01.T01">
    <property type="protein sequence ID" value="TuG1812G0100004282.01.T01.cds359149"/>
    <property type="gene ID" value="TuG1812G0100004282.01"/>
</dbReference>
<evidence type="ECO:0000256" key="2">
    <source>
        <dbReference type="SAM" id="Phobius"/>
    </source>
</evidence>
<dbReference type="Gramene" id="TuG1812G0100004282.01.T01">
    <property type="protein sequence ID" value="TuG1812G0100004282.01.T01.cds359149"/>
    <property type="gene ID" value="TuG1812G0100004282.01"/>
</dbReference>
<evidence type="ECO:0000256" key="1">
    <source>
        <dbReference type="SAM" id="MobiDB-lite"/>
    </source>
</evidence>
<accession>A0A8R7K3M2</accession>
<reference evidence="3" key="3">
    <citation type="submission" date="2022-06" db="UniProtKB">
        <authorList>
            <consortium name="EnsemblPlants"/>
        </authorList>
    </citation>
    <scope>IDENTIFICATION</scope>
</reference>
<feature type="transmembrane region" description="Helical" evidence="2">
    <location>
        <begin position="12"/>
        <end position="33"/>
    </location>
</feature>
<evidence type="ECO:0000313" key="4">
    <source>
        <dbReference type="Proteomes" id="UP000015106"/>
    </source>
</evidence>
<keyword evidence="4" id="KW-1185">Reference proteome</keyword>
<feature type="region of interest" description="Disordered" evidence="1">
    <location>
        <begin position="260"/>
        <end position="316"/>
    </location>
</feature>
<feature type="compositionally biased region" description="Gly residues" evidence="1">
    <location>
        <begin position="273"/>
        <end position="291"/>
    </location>
</feature>
<reference evidence="4" key="1">
    <citation type="journal article" date="2013" name="Nature">
        <title>Draft genome of the wheat A-genome progenitor Triticum urartu.</title>
        <authorList>
            <person name="Ling H.Q."/>
            <person name="Zhao S."/>
            <person name="Liu D."/>
            <person name="Wang J."/>
            <person name="Sun H."/>
            <person name="Zhang C."/>
            <person name="Fan H."/>
            <person name="Li D."/>
            <person name="Dong L."/>
            <person name="Tao Y."/>
            <person name="Gao C."/>
            <person name="Wu H."/>
            <person name="Li Y."/>
            <person name="Cui Y."/>
            <person name="Guo X."/>
            <person name="Zheng S."/>
            <person name="Wang B."/>
            <person name="Yu K."/>
            <person name="Liang Q."/>
            <person name="Yang W."/>
            <person name="Lou X."/>
            <person name="Chen J."/>
            <person name="Feng M."/>
            <person name="Jian J."/>
            <person name="Zhang X."/>
            <person name="Luo G."/>
            <person name="Jiang Y."/>
            <person name="Liu J."/>
            <person name="Wang Z."/>
            <person name="Sha Y."/>
            <person name="Zhang B."/>
            <person name="Wu H."/>
            <person name="Tang D."/>
            <person name="Shen Q."/>
            <person name="Xue P."/>
            <person name="Zou S."/>
            <person name="Wang X."/>
            <person name="Liu X."/>
            <person name="Wang F."/>
            <person name="Yang Y."/>
            <person name="An X."/>
            <person name="Dong Z."/>
            <person name="Zhang K."/>
            <person name="Zhang X."/>
            <person name="Luo M.C."/>
            <person name="Dvorak J."/>
            <person name="Tong Y."/>
            <person name="Wang J."/>
            <person name="Yang H."/>
            <person name="Li Z."/>
            <person name="Wang D."/>
            <person name="Zhang A."/>
            <person name="Wang J."/>
        </authorList>
    </citation>
    <scope>NUCLEOTIDE SEQUENCE</scope>
    <source>
        <strain evidence="4">cv. G1812</strain>
    </source>
</reference>
<name>A0A8R7K3M2_TRIUA</name>
<dbReference type="AlphaFoldDB" id="A0A8R7K3M2"/>
<dbReference type="Proteomes" id="UP000015106">
    <property type="component" value="Chromosome 1"/>
</dbReference>
<keyword evidence="2" id="KW-0812">Transmembrane</keyword>
<feature type="transmembrane region" description="Helical" evidence="2">
    <location>
        <begin position="54"/>
        <end position="75"/>
    </location>
</feature>
<protein>
    <submittedName>
        <fullName evidence="3">Uncharacterized protein</fullName>
    </submittedName>
</protein>
<sequence>MLTLLTLLFCRTGIILHLLVQCTLLILALFWGLQVFTSRKLLNRLLLPPLLSRLWGFFHHSIFSLILLVPFPLVLQTFSSTIGIFQRLHLLVLALAASPNFCSIDDLSGTNSCFQTRNRSLNLHAQLRHNLVNWQGNRIHSLQMQSPHVFPLLGHLLHGGLHCRHHIVNNLLLLHVQPAHLDPRAGPGPQVQESGAEDLADLLRPAGAGEVDGDGGLLGGVEGLAEEAGQHGEQGAVGEEEVVGGGEAAARLVGAVVGAQGGEGDDLRDGQLEGPGGVEDGGGGGGAGAGAVVGDDADGGGRVGDDGVREREQVRLGGGLGRDAAERELEHDEVVALVGEQVRRRLGRALPHPLGEGRHGAGRRRARHLVRRLVLQLRLRRRRHGSGCGGGLGFRVAAGERREEDGRSRAAMRDLIICETRLHLTRPILREWPSPIAQRSFGRTIS</sequence>